<keyword evidence="6" id="KW-1185">Reference proteome</keyword>
<organism evidence="5 6">
    <name type="scientific">Desulfopila aestuarii DSM 18488</name>
    <dbReference type="NCBI Taxonomy" id="1121416"/>
    <lineage>
        <taxon>Bacteria</taxon>
        <taxon>Pseudomonadati</taxon>
        <taxon>Thermodesulfobacteriota</taxon>
        <taxon>Desulfobulbia</taxon>
        <taxon>Desulfobulbales</taxon>
        <taxon>Desulfocapsaceae</taxon>
        <taxon>Desulfopila</taxon>
    </lineage>
</organism>
<name>A0A1M7XVS9_9BACT</name>
<evidence type="ECO:0000313" key="6">
    <source>
        <dbReference type="Proteomes" id="UP000184603"/>
    </source>
</evidence>
<evidence type="ECO:0000259" key="4">
    <source>
        <dbReference type="PROSITE" id="PS01124"/>
    </source>
</evidence>
<dbReference type="SUPFAM" id="SSF46689">
    <property type="entry name" value="Homeodomain-like"/>
    <property type="match status" value="2"/>
</dbReference>
<accession>A0A1M7XVS9</accession>
<keyword evidence="1" id="KW-0805">Transcription regulation</keyword>
<dbReference type="SMART" id="SM00342">
    <property type="entry name" value="HTH_ARAC"/>
    <property type="match status" value="1"/>
</dbReference>
<evidence type="ECO:0000256" key="1">
    <source>
        <dbReference type="ARBA" id="ARBA00023015"/>
    </source>
</evidence>
<dbReference type="Proteomes" id="UP000184603">
    <property type="component" value="Unassembled WGS sequence"/>
</dbReference>
<dbReference type="InterPro" id="IPR050204">
    <property type="entry name" value="AraC_XylS_family_regulators"/>
</dbReference>
<gene>
    <name evidence="5" type="ORF">SAMN02745220_00158</name>
</gene>
<dbReference type="Gene3D" id="1.10.10.60">
    <property type="entry name" value="Homeodomain-like"/>
    <property type="match status" value="1"/>
</dbReference>
<dbReference type="GO" id="GO:0043565">
    <property type="term" value="F:sequence-specific DNA binding"/>
    <property type="evidence" value="ECO:0007669"/>
    <property type="project" value="InterPro"/>
</dbReference>
<evidence type="ECO:0000313" key="5">
    <source>
        <dbReference type="EMBL" id="SHO42800.1"/>
    </source>
</evidence>
<dbReference type="GO" id="GO:0003700">
    <property type="term" value="F:DNA-binding transcription factor activity"/>
    <property type="evidence" value="ECO:0007669"/>
    <property type="project" value="InterPro"/>
</dbReference>
<dbReference type="STRING" id="1121416.SAMN02745220_00158"/>
<dbReference type="AlphaFoldDB" id="A0A1M7XVS9"/>
<dbReference type="SUPFAM" id="SSF51215">
    <property type="entry name" value="Regulatory protein AraC"/>
    <property type="match status" value="1"/>
</dbReference>
<dbReference type="InterPro" id="IPR037923">
    <property type="entry name" value="HTH-like"/>
</dbReference>
<evidence type="ECO:0000256" key="3">
    <source>
        <dbReference type="ARBA" id="ARBA00023163"/>
    </source>
</evidence>
<dbReference type="PROSITE" id="PS01124">
    <property type="entry name" value="HTH_ARAC_FAMILY_2"/>
    <property type="match status" value="1"/>
</dbReference>
<dbReference type="InterPro" id="IPR009057">
    <property type="entry name" value="Homeodomain-like_sf"/>
</dbReference>
<dbReference type="InterPro" id="IPR018060">
    <property type="entry name" value="HTH_AraC"/>
</dbReference>
<dbReference type="Pfam" id="PF02311">
    <property type="entry name" value="AraC_binding"/>
    <property type="match status" value="1"/>
</dbReference>
<dbReference type="EMBL" id="FRFE01000001">
    <property type="protein sequence ID" value="SHO42800.1"/>
    <property type="molecule type" value="Genomic_DNA"/>
</dbReference>
<dbReference type="Pfam" id="PF12833">
    <property type="entry name" value="HTH_18"/>
    <property type="match status" value="1"/>
</dbReference>
<feature type="domain" description="HTH araC/xylS-type" evidence="4">
    <location>
        <begin position="169"/>
        <end position="266"/>
    </location>
</feature>
<protein>
    <submittedName>
        <fullName evidence="5">AraC-type DNA-binding protein</fullName>
    </submittedName>
</protein>
<dbReference type="PANTHER" id="PTHR46796">
    <property type="entry name" value="HTH-TYPE TRANSCRIPTIONAL ACTIVATOR RHAS-RELATED"/>
    <property type="match status" value="1"/>
</dbReference>
<evidence type="ECO:0000256" key="2">
    <source>
        <dbReference type="ARBA" id="ARBA00023125"/>
    </source>
</evidence>
<keyword evidence="2 5" id="KW-0238">DNA-binding</keyword>
<dbReference type="OrthoDB" id="9798003at2"/>
<proteinExistence type="predicted"/>
<keyword evidence="3" id="KW-0804">Transcription</keyword>
<dbReference type="InterPro" id="IPR003313">
    <property type="entry name" value="AraC-bd"/>
</dbReference>
<sequence>MKSDTFLIDPALPFVECRYSKSSQSLFKPHMHSTVSIGAVDQGQVQYTVGNDIATLIPGALALINPEALHSCNTLNSAERSYYMLYLDIDWCLTVQKSLWEVDHFIPFAAIRIDDSALYQQYCSTAEQLFAPDIHLQEKEQILVELASAVFLLGCSPQNATEQISGDIDLLKRMLQEDLHKDLTLNSLAASLNANPYTLLRKFKAETGITPHAYRMNCRINLARKYLSEGKDITDTALECGFFDQSHLHRHFKAMTTVTPQEYRVNFIQ</sequence>
<reference evidence="5 6" key="1">
    <citation type="submission" date="2016-12" db="EMBL/GenBank/DDBJ databases">
        <authorList>
            <person name="Song W.-J."/>
            <person name="Kurnit D.M."/>
        </authorList>
    </citation>
    <scope>NUCLEOTIDE SEQUENCE [LARGE SCALE GENOMIC DNA]</scope>
    <source>
        <strain evidence="5 6">DSM 18488</strain>
    </source>
</reference>
<dbReference type="RefSeq" id="WP_073611532.1">
    <property type="nucleotide sequence ID" value="NZ_FRFE01000001.1"/>
</dbReference>